<keyword evidence="2" id="KW-1185">Reference proteome</keyword>
<proteinExistence type="predicted"/>
<accession>A0A844AMM0</accession>
<sequence length="182" mass="20144">MIFMASGSSIVAAQMEPQEFGVYFGGTVLPPKEEAPEGGSWVAKHEMTGWSVIKTHDTTFADRFIKDNAEDFDGLFLASTVLYDTNKSWLASYYDGECTWSVTHDGSSGDKYHLEIDGEPPSLLDAIQGEYHALVDAQDDGDPVDWGREIPDALLETLIGMGHDLELCAPEVLAYYELRRTK</sequence>
<evidence type="ECO:0000313" key="1">
    <source>
        <dbReference type="EMBL" id="MQY43485.1"/>
    </source>
</evidence>
<organism evidence="1 2">
    <name type="scientific">Tritonibacter aquimaris</name>
    <dbReference type="NCBI Taxonomy" id="2663379"/>
    <lineage>
        <taxon>Bacteria</taxon>
        <taxon>Pseudomonadati</taxon>
        <taxon>Pseudomonadota</taxon>
        <taxon>Alphaproteobacteria</taxon>
        <taxon>Rhodobacterales</taxon>
        <taxon>Paracoccaceae</taxon>
        <taxon>Tritonibacter</taxon>
    </lineage>
</organism>
<comment type="caution">
    <text evidence="1">The sequence shown here is derived from an EMBL/GenBank/DDBJ whole genome shotgun (WGS) entry which is preliminary data.</text>
</comment>
<dbReference type="EMBL" id="WIXK01000006">
    <property type="protein sequence ID" value="MQY43485.1"/>
    <property type="molecule type" value="Genomic_DNA"/>
</dbReference>
<gene>
    <name evidence="1" type="ORF">GG681_12605</name>
</gene>
<name>A0A844AMM0_9RHOB</name>
<protein>
    <submittedName>
        <fullName evidence="1">Uncharacterized protein</fullName>
    </submittedName>
</protein>
<dbReference type="Proteomes" id="UP000436694">
    <property type="component" value="Unassembled WGS sequence"/>
</dbReference>
<evidence type="ECO:0000313" key="2">
    <source>
        <dbReference type="Proteomes" id="UP000436694"/>
    </source>
</evidence>
<dbReference type="RefSeq" id="WP_153548385.1">
    <property type="nucleotide sequence ID" value="NZ_WIXK01000006.1"/>
</dbReference>
<dbReference type="AlphaFoldDB" id="A0A844AMM0"/>
<reference evidence="1 2" key="1">
    <citation type="submission" date="2019-10" db="EMBL/GenBank/DDBJ databases">
        <title>Epibacterium sp. nov., isolated from seawater.</title>
        <authorList>
            <person name="Zhang X."/>
            <person name="Li N."/>
        </authorList>
    </citation>
    <scope>NUCLEOTIDE SEQUENCE [LARGE SCALE GENOMIC DNA]</scope>
    <source>
        <strain evidence="1 2">SM1969</strain>
    </source>
</reference>